<dbReference type="InterPro" id="IPR036388">
    <property type="entry name" value="WH-like_DNA-bd_sf"/>
</dbReference>
<dbReference type="PROSITE" id="PS01063">
    <property type="entry name" value="SIGMA70_ECF"/>
    <property type="match status" value="1"/>
</dbReference>
<organism evidence="9 10">
    <name type="scientific">Kosmotoga olearia (strain ATCC BAA-1733 / DSM 21960 / TBF 19.5.1)</name>
    <dbReference type="NCBI Taxonomy" id="521045"/>
    <lineage>
        <taxon>Bacteria</taxon>
        <taxon>Thermotogati</taxon>
        <taxon>Thermotogota</taxon>
        <taxon>Thermotogae</taxon>
        <taxon>Kosmotogales</taxon>
        <taxon>Kosmotogaceae</taxon>
        <taxon>Kosmotoga</taxon>
    </lineage>
</organism>
<dbReference type="eggNOG" id="COG1595">
    <property type="taxonomic scope" value="Bacteria"/>
</dbReference>
<evidence type="ECO:0000256" key="4">
    <source>
        <dbReference type="ARBA" id="ARBA00023125"/>
    </source>
</evidence>
<evidence type="ECO:0000256" key="6">
    <source>
        <dbReference type="RuleBase" id="RU000716"/>
    </source>
</evidence>
<feature type="domain" description="RNA polymerase sigma factor 70 region 4 type 2" evidence="8">
    <location>
        <begin position="123"/>
        <end position="175"/>
    </location>
</feature>
<keyword evidence="2 6" id="KW-0805">Transcription regulation</keyword>
<keyword evidence="10" id="KW-1185">Reference proteome</keyword>
<evidence type="ECO:0000259" key="7">
    <source>
        <dbReference type="Pfam" id="PF04542"/>
    </source>
</evidence>
<dbReference type="NCBIfam" id="TIGR02937">
    <property type="entry name" value="sigma70-ECF"/>
    <property type="match status" value="1"/>
</dbReference>
<protein>
    <recommendedName>
        <fullName evidence="6">RNA polymerase sigma factor</fullName>
    </recommendedName>
</protein>
<evidence type="ECO:0000256" key="2">
    <source>
        <dbReference type="ARBA" id="ARBA00023015"/>
    </source>
</evidence>
<evidence type="ECO:0000259" key="8">
    <source>
        <dbReference type="Pfam" id="PF08281"/>
    </source>
</evidence>
<dbReference type="Gene3D" id="1.10.1740.10">
    <property type="match status" value="1"/>
</dbReference>
<dbReference type="InterPro" id="IPR013325">
    <property type="entry name" value="RNA_pol_sigma_r2"/>
</dbReference>
<feature type="domain" description="RNA polymerase sigma-70 region 2" evidence="7">
    <location>
        <begin position="21"/>
        <end position="87"/>
    </location>
</feature>
<dbReference type="GO" id="GO:0016987">
    <property type="term" value="F:sigma factor activity"/>
    <property type="evidence" value="ECO:0007669"/>
    <property type="project" value="UniProtKB-KW"/>
</dbReference>
<reference evidence="9 10" key="2">
    <citation type="journal article" date="2011" name="J. Bacteriol.">
        <title>Genome Sequence of Kosmotoga olearia Strain TBF 19.5.1, a Thermophilic Bacterium with a Wide Growth Temperature Range, Isolated from the Troll B Oil Platform in the North Sea.</title>
        <authorList>
            <person name="Swithers K.S."/>
            <person name="Dipippo J.L."/>
            <person name="Bruce D.C."/>
            <person name="Detter C."/>
            <person name="Tapia R."/>
            <person name="Han S."/>
            <person name="Goodwin L.A."/>
            <person name="Han J."/>
            <person name="Woyke T."/>
            <person name="Pitluck S."/>
            <person name="Pennacchio L."/>
            <person name="Nolan M."/>
            <person name="Mikhailova N."/>
            <person name="Land M.L."/>
            <person name="Nesbo C.L."/>
            <person name="Gogarten J.P."/>
            <person name="Noll K.M."/>
        </authorList>
    </citation>
    <scope>NUCLEOTIDE SEQUENCE [LARGE SCALE GENOMIC DNA]</scope>
    <source>
        <strain evidence="10">ATCC BAA-1733 / DSM 21960 / TBF 19.5.1</strain>
    </source>
</reference>
<name>C5CIP4_KOSOT</name>
<sequence length="186" mass="21973">MDEKKLIEGLKKKEMWAYEVLYDKYAPRLGSVIRSYLGTDDVDDVLQETFIKVFKNIKKFRGEAKLSTWLYRVAINVCNDIIAKRKRNREYLTDFQENDEKPFLEPPAPNDVFREVMNELSYEELTNIIAKLPEEDRLLIKLRDIEGLSYEEIAQILGKPNGTIKSRLHYARKRLRHLLEEGGYNE</sequence>
<dbReference type="SUPFAM" id="SSF88659">
    <property type="entry name" value="Sigma3 and sigma4 domains of RNA polymerase sigma factors"/>
    <property type="match status" value="1"/>
</dbReference>
<gene>
    <name evidence="9" type="ordered locus">Kole_2150</name>
</gene>
<dbReference type="InterPro" id="IPR013324">
    <property type="entry name" value="RNA_pol_sigma_r3/r4-like"/>
</dbReference>
<dbReference type="AlphaFoldDB" id="C5CIP4"/>
<dbReference type="Pfam" id="PF04542">
    <property type="entry name" value="Sigma70_r2"/>
    <property type="match status" value="1"/>
</dbReference>
<dbReference type="InterPro" id="IPR000838">
    <property type="entry name" value="RNA_pol_sigma70_ECF_CS"/>
</dbReference>
<comment type="similarity">
    <text evidence="1 6">Belongs to the sigma-70 factor family. ECF subfamily.</text>
</comment>
<dbReference type="KEGG" id="kol:Kole_2150"/>
<evidence type="ECO:0000256" key="5">
    <source>
        <dbReference type="ARBA" id="ARBA00023163"/>
    </source>
</evidence>
<dbReference type="GO" id="GO:0006352">
    <property type="term" value="P:DNA-templated transcription initiation"/>
    <property type="evidence" value="ECO:0007669"/>
    <property type="project" value="InterPro"/>
</dbReference>
<reference evidence="9 10" key="1">
    <citation type="submission" date="2009-06" db="EMBL/GenBank/DDBJ databases">
        <title>Complete sequence of Thermotogales bacterium TBF 19.5.1.</title>
        <authorList>
            <consortium name="US DOE Joint Genome Institute"/>
            <person name="Lucas S."/>
            <person name="Copeland A."/>
            <person name="Lapidus A."/>
            <person name="Glavina del Rio T."/>
            <person name="Tice H."/>
            <person name="Bruce D."/>
            <person name="Goodwin L."/>
            <person name="Pitluck S."/>
            <person name="Chertkov O."/>
            <person name="Brettin T."/>
            <person name="Detter J.C."/>
            <person name="Han C."/>
            <person name="Schmutz J."/>
            <person name="Larimer F."/>
            <person name="Land M."/>
            <person name="Hauser L."/>
            <person name="Kyrpides N."/>
            <person name="Ovchinnikova G."/>
            <person name="Noll K."/>
        </authorList>
    </citation>
    <scope>NUCLEOTIDE SEQUENCE [LARGE SCALE GENOMIC DNA]</scope>
    <source>
        <strain evidence="10">ATCC BAA-1733 / DSM 21960 / TBF 19.5.1</strain>
    </source>
</reference>
<dbReference type="HOGENOM" id="CLU_047691_3_0_0"/>
<dbReference type="InterPro" id="IPR007627">
    <property type="entry name" value="RNA_pol_sigma70_r2"/>
</dbReference>
<dbReference type="GO" id="GO:0003677">
    <property type="term" value="F:DNA binding"/>
    <property type="evidence" value="ECO:0007669"/>
    <property type="project" value="UniProtKB-KW"/>
</dbReference>
<dbReference type="InterPro" id="IPR039425">
    <property type="entry name" value="RNA_pol_sigma-70-like"/>
</dbReference>
<dbReference type="CDD" id="cd06171">
    <property type="entry name" value="Sigma70_r4"/>
    <property type="match status" value="1"/>
</dbReference>
<dbReference type="PANTHER" id="PTHR43133:SF51">
    <property type="entry name" value="RNA POLYMERASE SIGMA FACTOR"/>
    <property type="match status" value="1"/>
</dbReference>
<evidence type="ECO:0000256" key="3">
    <source>
        <dbReference type="ARBA" id="ARBA00023082"/>
    </source>
</evidence>
<keyword evidence="5 6" id="KW-0804">Transcription</keyword>
<dbReference type="SUPFAM" id="SSF88946">
    <property type="entry name" value="Sigma2 domain of RNA polymerase sigma factors"/>
    <property type="match status" value="1"/>
</dbReference>
<dbReference type="InterPro" id="IPR014284">
    <property type="entry name" value="RNA_pol_sigma-70_dom"/>
</dbReference>
<dbReference type="Proteomes" id="UP000002382">
    <property type="component" value="Chromosome"/>
</dbReference>
<accession>C5CIP4</accession>
<evidence type="ECO:0000313" key="10">
    <source>
        <dbReference type="Proteomes" id="UP000002382"/>
    </source>
</evidence>
<evidence type="ECO:0000313" key="9">
    <source>
        <dbReference type="EMBL" id="ACR80827.1"/>
    </source>
</evidence>
<dbReference type="OrthoDB" id="9784984at2"/>
<keyword evidence="3 6" id="KW-0731">Sigma factor</keyword>
<dbReference type="InterPro" id="IPR013249">
    <property type="entry name" value="RNA_pol_sigma70_r4_t2"/>
</dbReference>
<dbReference type="Gene3D" id="1.10.10.10">
    <property type="entry name" value="Winged helix-like DNA-binding domain superfamily/Winged helix DNA-binding domain"/>
    <property type="match status" value="1"/>
</dbReference>
<evidence type="ECO:0000256" key="1">
    <source>
        <dbReference type="ARBA" id="ARBA00010641"/>
    </source>
</evidence>
<dbReference type="RefSeq" id="WP_015869468.1">
    <property type="nucleotide sequence ID" value="NC_012785.1"/>
</dbReference>
<dbReference type="PANTHER" id="PTHR43133">
    <property type="entry name" value="RNA POLYMERASE ECF-TYPE SIGMA FACTO"/>
    <property type="match status" value="1"/>
</dbReference>
<dbReference type="EMBL" id="CP001634">
    <property type="protein sequence ID" value="ACR80827.1"/>
    <property type="molecule type" value="Genomic_DNA"/>
</dbReference>
<proteinExistence type="inferred from homology"/>
<dbReference type="Pfam" id="PF08281">
    <property type="entry name" value="Sigma70_r4_2"/>
    <property type="match status" value="1"/>
</dbReference>
<dbReference type="STRING" id="521045.Kole_2150"/>
<keyword evidence="4 6" id="KW-0238">DNA-binding</keyword>